<proteinExistence type="predicted"/>
<dbReference type="AlphaFoldDB" id="A0A1J5P3E2"/>
<organism evidence="2">
    <name type="scientific">mine drainage metagenome</name>
    <dbReference type="NCBI Taxonomy" id="410659"/>
    <lineage>
        <taxon>unclassified sequences</taxon>
        <taxon>metagenomes</taxon>
        <taxon>ecological metagenomes</taxon>
    </lineage>
</organism>
<evidence type="ECO:0000259" key="1">
    <source>
        <dbReference type="SMART" id="SM00946"/>
    </source>
</evidence>
<protein>
    <recommendedName>
        <fullName evidence="1">Proline-tRNA ligase class II C-terminal domain-containing protein</fullName>
    </recommendedName>
</protein>
<name>A0A1J5P3E2_9ZZZZ</name>
<dbReference type="GO" id="GO:0006433">
    <property type="term" value="P:prolyl-tRNA aminoacylation"/>
    <property type="evidence" value="ECO:0007669"/>
    <property type="project" value="InterPro"/>
</dbReference>
<dbReference type="GO" id="GO:0004827">
    <property type="term" value="F:proline-tRNA ligase activity"/>
    <property type="evidence" value="ECO:0007669"/>
    <property type="project" value="InterPro"/>
</dbReference>
<dbReference type="SUPFAM" id="SSF64586">
    <property type="entry name" value="C-terminal domain of ProRS"/>
    <property type="match status" value="1"/>
</dbReference>
<dbReference type="InterPro" id="IPR016061">
    <property type="entry name" value="Pro-tRNA_ligase_II_C"/>
</dbReference>
<evidence type="ECO:0000313" key="2">
    <source>
        <dbReference type="EMBL" id="OIQ65678.1"/>
    </source>
</evidence>
<gene>
    <name evidence="2" type="ORF">GALL_527590</name>
</gene>
<dbReference type="SMART" id="SM00946">
    <property type="entry name" value="ProRS-C_1"/>
    <property type="match status" value="1"/>
</dbReference>
<sequence length="64" mass="7083">MAFKGWVRASWSRPTGEGLEAIEQKLKIHKLTLRNAPLDQPATFGPCIFTGEPGVEEVLIGRAY</sequence>
<accession>A0A1J5P3E2</accession>
<dbReference type="GO" id="GO:0005524">
    <property type="term" value="F:ATP binding"/>
    <property type="evidence" value="ECO:0007669"/>
    <property type="project" value="InterPro"/>
</dbReference>
<dbReference type="Gene3D" id="3.30.110.30">
    <property type="entry name" value="C-terminal domain of ProRS"/>
    <property type="match status" value="1"/>
</dbReference>
<dbReference type="EMBL" id="MLJW01007137">
    <property type="protein sequence ID" value="OIQ65678.1"/>
    <property type="molecule type" value="Genomic_DNA"/>
</dbReference>
<dbReference type="GO" id="GO:0005737">
    <property type="term" value="C:cytoplasm"/>
    <property type="evidence" value="ECO:0007669"/>
    <property type="project" value="InterPro"/>
</dbReference>
<feature type="domain" description="Proline-tRNA ligase class II C-terminal" evidence="1">
    <location>
        <begin position="2"/>
        <end position="64"/>
    </location>
</feature>
<dbReference type="InterPro" id="IPR017449">
    <property type="entry name" value="Pro-tRNA_synth_II"/>
</dbReference>
<reference evidence="2" key="1">
    <citation type="submission" date="2016-10" db="EMBL/GenBank/DDBJ databases">
        <title>Sequence of Gallionella enrichment culture.</title>
        <authorList>
            <person name="Poehlein A."/>
            <person name="Muehling M."/>
            <person name="Daniel R."/>
        </authorList>
    </citation>
    <scope>NUCLEOTIDE SEQUENCE</scope>
</reference>
<comment type="caution">
    <text evidence="2">The sequence shown here is derived from an EMBL/GenBank/DDBJ whole genome shotgun (WGS) entry which is preliminary data.</text>
</comment>